<gene>
    <name evidence="2" type="ORF">ACFO0G_15385</name>
</gene>
<proteinExistence type="predicted"/>
<feature type="compositionally biased region" description="Polar residues" evidence="1">
    <location>
        <begin position="1"/>
        <end position="11"/>
    </location>
</feature>
<evidence type="ECO:0000256" key="1">
    <source>
        <dbReference type="SAM" id="MobiDB-lite"/>
    </source>
</evidence>
<reference evidence="3" key="1">
    <citation type="journal article" date="2019" name="Int. J. Syst. Evol. Microbiol.">
        <title>The Global Catalogue of Microorganisms (GCM) 10K type strain sequencing project: providing services to taxonomists for standard genome sequencing and annotation.</title>
        <authorList>
            <consortium name="The Broad Institute Genomics Platform"/>
            <consortium name="The Broad Institute Genome Sequencing Center for Infectious Disease"/>
            <person name="Wu L."/>
            <person name="Ma J."/>
        </authorList>
    </citation>
    <scope>NUCLEOTIDE SEQUENCE [LARGE SCALE GENOMIC DNA]</scope>
    <source>
        <strain evidence="3">PJ61</strain>
    </source>
</reference>
<feature type="region of interest" description="Disordered" evidence="1">
    <location>
        <begin position="1"/>
        <end position="83"/>
    </location>
</feature>
<evidence type="ECO:0008006" key="4">
    <source>
        <dbReference type="Google" id="ProtNLM"/>
    </source>
</evidence>
<dbReference type="Proteomes" id="UP001595778">
    <property type="component" value="Unassembled WGS sequence"/>
</dbReference>
<comment type="caution">
    <text evidence="2">The sequence shown here is derived from an EMBL/GenBank/DDBJ whole genome shotgun (WGS) entry which is preliminary data.</text>
</comment>
<feature type="compositionally biased region" description="Low complexity" evidence="1">
    <location>
        <begin position="52"/>
        <end position="77"/>
    </location>
</feature>
<feature type="compositionally biased region" description="Polar residues" evidence="1">
    <location>
        <begin position="32"/>
        <end position="45"/>
    </location>
</feature>
<keyword evidence="3" id="KW-1185">Reference proteome</keyword>
<dbReference type="EMBL" id="JBHSDQ010000006">
    <property type="protein sequence ID" value="MFC4397485.1"/>
    <property type="molecule type" value="Genomic_DNA"/>
</dbReference>
<feature type="compositionally biased region" description="Gly residues" evidence="1">
    <location>
        <begin position="280"/>
        <end position="297"/>
    </location>
</feature>
<feature type="compositionally biased region" description="Polar residues" evidence="1">
    <location>
        <begin position="196"/>
        <end position="209"/>
    </location>
</feature>
<feature type="compositionally biased region" description="Basic and acidic residues" evidence="1">
    <location>
        <begin position="259"/>
        <end position="269"/>
    </location>
</feature>
<organism evidence="2 3">
    <name type="scientific">Arthrobacter sedimenti</name>
    <dbReference type="NCBI Taxonomy" id="2694931"/>
    <lineage>
        <taxon>Bacteria</taxon>
        <taxon>Bacillati</taxon>
        <taxon>Actinomycetota</taxon>
        <taxon>Actinomycetes</taxon>
        <taxon>Micrococcales</taxon>
        <taxon>Micrococcaceae</taxon>
        <taxon>Arthrobacter</taxon>
    </lineage>
</organism>
<protein>
    <recommendedName>
        <fullName evidence="4">DUF3618 domain-containing protein</fullName>
    </recommendedName>
</protein>
<evidence type="ECO:0000313" key="3">
    <source>
        <dbReference type="Proteomes" id="UP001595778"/>
    </source>
</evidence>
<feature type="region of interest" description="Disordered" evidence="1">
    <location>
        <begin position="243"/>
        <end position="297"/>
    </location>
</feature>
<feature type="region of interest" description="Disordered" evidence="1">
    <location>
        <begin position="192"/>
        <end position="216"/>
    </location>
</feature>
<sequence length="297" mass="30330">MTENQWPQTPHTGADPATTDPYGATEVAPGQASYSADSGDTSKTQAAKEEASNVAGHAASAAQGVAETAKGEAANVAHEAKANAQDLLHQAKSGLTSQAGTQQQKAAEGMRNISSQLHSMASAPDQQGVASDLVRQAAERTSTVASWLENREPGDLLNEVSRFARNRPGTFLLLAAGAGVLAGRLTRGLTAGAPESQGQVQAGSTQGSGQHRAVQSPPVAPLHQETVYAAGTDDLFDEPVVGGAPVSTTTLPSGTAEESPLRFEDDPYRAENGVYTGEETFGGEGTSGTGRHGTGGL</sequence>
<evidence type="ECO:0000313" key="2">
    <source>
        <dbReference type="EMBL" id="MFC4397485.1"/>
    </source>
</evidence>
<dbReference type="RefSeq" id="WP_376978692.1">
    <property type="nucleotide sequence ID" value="NZ_JBHSDQ010000006.1"/>
</dbReference>
<accession>A0ABV8WN69</accession>
<name>A0ABV8WN69_9MICC</name>